<comment type="caution">
    <text evidence="4">The sequence shown here is derived from an EMBL/GenBank/DDBJ whole genome shotgun (WGS) entry which is preliminary data.</text>
</comment>
<feature type="compositionally biased region" description="Acidic residues" evidence="1">
    <location>
        <begin position="22"/>
        <end position="36"/>
    </location>
</feature>
<evidence type="ECO:0000259" key="3">
    <source>
        <dbReference type="Pfam" id="PF21516"/>
    </source>
</evidence>
<feature type="region of interest" description="Disordered" evidence="1">
    <location>
        <begin position="476"/>
        <end position="501"/>
    </location>
</feature>
<reference evidence="4 5" key="1">
    <citation type="journal article" date="2024" name="Nat. Commun.">
        <title>Phylogenomics reveals the evolutionary origins of lichenization in chlorophyte algae.</title>
        <authorList>
            <person name="Puginier C."/>
            <person name="Libourel C."/>
            <person name="Otte J."/>
            <person name="Skaloud P."/>
            <person name="Haon M."/>
            <person name="Grisel S."/>
            <person name="Petersen M."/>
            <person name="Berrin J.G."/>
            <person name="Delaux P.M."/>
            <person name="Dal Grande F."/>
            <person name="Keller J."/>
        </authorList>
    </citation>
    <scope>NUCLEOTIDE SEQUENCE [LARGE SCALE GENOMIC DNA]</scope>
    <source>
        <strain evidence="4 5">SAG 2036</strain>
    </source>
</reference>
<dbReference type="PANTHER" id="PTHR46434">
    <property type="entry name" value="GENETIC INTERACTOR OF PROHIBITINS 3, MITOCHONDRIAL"/>
    <property type="match status" value="1"/>
</dbReference>
<dbReference type="Proteomes" id="UP001465755">
    <property type="component" value="Unassembled WGS sequence"/>
</dbReference>
<organism evidence="4 5">
    <name type="scientific">Symbiochloris irregularis</name>
    <dbReference type="NCBI Taxonomy" id="706552"/>
    <lineage>
        <taxon>Eukaryota</taxon>
        <taxon>Viridiplantae</taxon>
        <taxon>Chlorophyta</taxon>
        <taxon>core chlorophytes</taxon>
        <taxon>Trebouxiophyceae</taxon>
        <taxon>Trebouxiales</taxon>
        <taxon>Trebouxiaceae</taxon>
        <taxon>Symbiochloris</taxon>
    </lineage>
</organism>
<evidence type="ECO:0000313" key="5">
    <source>
        <dbReference type="Proteomes" id="UP001465755"/>
    </source>
</evidence>
<dbReference type="EMBL" id="JALJOQ010000026">
    <property type="protein sequence ID" value="KAK9808178.1"/>
    <property type="molecule type" value="Genomic_DNA"/>
</dbReference>
<dbReference type="Pfam" id="PF21516">
    <property type="entry name" value="YqeH-like_C"/>
    <property type="match status" value="1"/>
</dbReference>
<feature type="domain" description="NOA1/YqeH-like C-terminal" evidence="3">
    <location>
        <begin position="366"/>
        <end position="465"/>
    </location>
</feature>
<gene>
    <name evidence="4" type="ORF">WJX73_005659</name>
</gene>
<feature type="compositionally biased region" description="Low complexity" evidence="1">
    <location>
        <begin position="37"/>
        <end position="47"/>
    </location>
</feature>
<dbReference type="GO" id="GO:0005525">
    <property type="term" value="F:GTP binding"/>
    <property type="evidence" value="ECO:0007669"/>
    <property type="project" value="InterPro"/>
</dbReference>
<dbReference type="Pfam" id="PF01926">
    <property type="entry name" value="MMR_HSR1"/>
    <property type="match status" value="1"/>
</dbReference>
<evidence type="ECO:0000256" key="1">
    <source>
        <dbReference type="SAM" id="MobiDB-lite"/>
    </source>
</evidence>
<dbReference type="PANTHER" id="PTHR46434:SF1">
    <property type="entry name" value="GENETIC INTERACTOR OF PROHIBITINS 3, MITOCHONDRIAL"/>
    <property type="match status" value="1"/>
</dbReference>
<dbReference type="AlphaFoldDB" id="A0AAW1PIZ0"/>
<dbReference type="InterPro" id="IPR027417">
    <property type="entry name" value="P-loop_NTPase"/>
</dbReference>
<dbReference type="Gene3D" id="3.40.50.300">
    <property type="entry name" value="P-loop containing nucleotide triphosphate hydrolases"/>
    <property type="match status" value="1"/>
</dbReference>
<accession>A0AAW1PIZ0</accession>
<evidence type="ECO:0000313" key="4">
    <source>
        <dbReference type="EMBL" id="KAK9808178.1"/>
    </source>
</evidence>
<dbReference type="InterPro" id="IPR050896">
    <property type="entry name" value="Mito_lipid_metab_GTPase"/>
</dbReference>
<evidence type="ECO:0008006" key="6">
    <source>
        <dbReference type="Google" id="ProtNLM"/>
    </source>
</evidence>
<dbReference type="GO" id="GO:0005739">
    <property type="term" value="C:mitochondrion"/>
    <property type="evidence" value="ECO:0007669"/>
    <property type="project" value="TreeGrafter"/>
</dbReference>
<sequence>MFTEATLPGFARIPRPKRSLEEVEDTEGFDFEDVEDASPAAGAAPAEPLKEQRRKDFDRMVDSWAEDGKPVKRQRKQLVIEEPLDDGLLNVICARCHSLINYRKVKDLAAEGALPEFDLVRKVGRKISFQRNRTAVILCVVDLVDFDGSLPRAALQALIPEWQSTPPPSPGLPPGPPVQWTLVVAANKADLLPAQASTQRLQAWVRRRTAQAGLPQPAAVHVVSSVKGAGMQALLETLHDAVGPHGDVWVVGAQNAGKSSLINAMHKAAHRSAPKKPLTIANLPGTTLGVLRVDGLMPPRCKMFDTPGVLHPHQLASVLTPEEVAMLHPKRRMQPRTYRTGQGTTLLVGGVARIDILDIPSSTIYLTVFASHAIACHLSKTQNVSERYQRLAGRELAPPSGDPARLQAWPGLVPSDISLSGNSWRQSSTDIAIAGLGWVAVGVEGLAHLRIWAPQGVAITTHDALIPDFNAQLERPGLGLRDKPKGGQKPPQTAPEVAVAV</sequence>
<dbReference type="CDD" id="cd01855">
    <property type="entry name" value="YqeH"/>
    <property type="match status" value="1"/>
</dbReference>
<feature type="region of interest" description="Disordered" evidence="1">
    <location>
        <begin position="1"/>
        <end position="54"/>
    </location>
</feature>
<dbReference type="InterPro" id="IPR048422">
    <property type="entry name" value="NOA1/YqeH-like_C"/>
</dbReference>
<proteinExistence type="predicted"/>
<protein>
    <recommendedName>
        <fullName evidence="6">G domain-containing protein</fullName>
    </recommendedName>
</protein>
<name>A0AAW1PIZ0_9CHLO</name>
<dbReference type="SUPFAM" id="SSF52540">
    <property type="entry name" value="P-loop containing nucleoside triphosphate hydrolases"/>
    <property type="match status" value="1"/>
</dbReference>
<dbReference type="InterPro" id="IPR006073">
    <property type="entry name" value="GTP-bd"/>
</dbReference>
<evidence type="ECO:0000259" key="2">
    <source>
        <dbReference type="Pfam" id="PF01926"/>
    </source>
</evidence>
<keyword evidence="5" id="KW-1185">Reference proteome</keyword>
<feature type="domain" description="G" evidence="2">
    <location>
        <begin position="248"/>
        <end position="311"/>
    </location>
</feature>